<dbReference type="Proteomes" id="UP000629365">
    <property type="component" value="Unassembled WGS sequence"/>
</dbReference>
<sequence>MSDGVDITHGGAIAVDPEALRAVAEAMGRIAPGFADAAAAIRSAYGFIVGTPNLSGQVDTVSLWASAERAEVLYDECRTASSNTLLMADVYELVELRAQLAALAIQDTAQAFALDARIAQLEASDPRVTEMEQWLLAGWKEKRFAGLGEQLYLGPSALSGGSDLNLGGVLLMAASVAATGTGRLAPNATLSGRGGPVSVTPVRTSTAIAPPTSLAEAFRRFPGASGAQLKVEKYTMADGTNRFVLYAKGTQPSLDPKEPFDLKSNLDLYTGQESASYAATVEALEAAGARPGDELHVYAHSQSAMNAAYLSSQSEFDVTVQVTAGSPVHPTVGEDQLLIEFRHTDDAVSSLAGGGSPGGTGSPDSLVVTRDGDPFDVLFPAHLMDSYTETAEMVDASGDVRLDAWLDKARELNEAVAIESTEYVAQRE</sequence>
<evidence type="ECO:0000313" key="2">
    <source>
        <dbReference type="Proteomes" id="UP000629365"/>
    </source>
</evidence>
<protein>
    <recommendedName>
        <fullName evidence="3">WXG100 family type VII secretion target</fullName>
    </recommendedName>
</protein>
<comment type="caution">
    <text evidence="1">The sequence shown here is derived from an EMBL/GenBank/DDBJ whole genome shotgun (WGS) entry which is preliminary data.</text>
</comment>
<accession>A0ABQ1RD43</accession>
<proteinExistence type="predicted"/>
<organism evidence="1 2">
    <name type="scientific">Microbacterium murale</name>
    <dbReference type="NCBI Taxonomy" id="1081040"/>
    <lineage>
        <taxon>Bacteria</taxon>
        <taxon>Bacillati</taxon>
        <taxon>Actinomycetota</taxon>
        <taxon>Actinomycetes</taxon>
        <taxon>Micrococcales</taxon>
        <taxon>Microbacteriaceae</taxon>
        <taxon>Microbacterium</taxon>
    </lineage>
</organism>
<dbReference type="EMBL" id="BMCM01000001">
    <property type="protein sequence ID" value="GGD66353.1"/>
    <property type="molecule type" value="Genomic_DNA"/>
</dbReference>
<evidence type="ECO:0008006" key="3">
    <source>
        <dbReference type="Google" id="ProtNLM"/>
    </source>
</evidence>
<reference evidence="2" key="1">
    <citation type="journal article" date="2019" name="Int. J. Syst. Evol. Microbiol.">
        <title>The Global Catalogue of Microorganisms (GCM) 10K type strain sequencing project: providing services to taxonomists for standard genome sequencing and annotation.</title>
        <authorList>
            <consortium name="The Broad Institute Genomics Platform"/>
            <consortium name="The Broad Institute Genome Sequencing Center for Infectious Disease"/>
            <person name="Wu L."/>
            <person name="Ma J."/>
        </authorList>
    </citation>
    <scope>NUCLEOTIDE SEQUENCE [LARGE SCALE GENOMIC DNA]</scope>
    <source>
        <strain evidence="2">CCM 7640</strain>
    </source>
</reference>
<evidence type="ECO:0000313" key="1">
    <source>
        <dbReference type="EMBL" id="GGD66353.1"/>
    </source>
</evidence>
<dbReference type="RefSeq" id="WP_188435176.1">
    <property type="nucleotide sequence ID" value="NZ_BMCM01000001.1"/>
</dbReference>
<name>A0ABQ1RD43_9MICO</name>
<gene>
    <name evidence="1" type="ORF">GCM10007269_06950</name>
</gene>
<keyword evidence="2" id="KW-1185">Reference proteome</keyword>